<dbReference type="InterPro" id="IPR052035">
    <property type="entry name" value="ZnF_BED_domain_contain"/>
</dbReference>
<keyword evidence="4" id="KW-0862">Zinc</keyword>
<dbReference type="GO" id="GO:0008270">
    <property type="term" value="F:zinc ion binding"/>
    <property type="evidence" value="ECO:0007669"/>
    <property type="project" value="UniProtKB-KW"/>
</dbReference>
<keyword evidence="5" id="KW-0539">Nucleus</keyword>
<feature type="non-terminal residue" evidence="7">
    <location>
        <position position="1"/>
    </location>
</feature>
<dbReference type="Proteomes" id="UP000076798">
    <property type="component" value="Unassembled WGS sequence"/>
</dbReference>
<dbReference type="EMBL" id="KV428871">
    <property type="protein sequence ID" value="KZT31094.1"/>
    <property type="molecule type" value="Genomic_DNA"/>
</dbReference>
<proteinExistence type="predicted"/>
<evidence type="ECO:0000256" key="6">
    <source>
        <dbReference type="SAM" id="MobiDB-lite"/>
    </source>
</evidence>
<protein>
    <submittedName>
        <fullName evidence="7">Uncharacterized protein</fullName>
    </submittedName>
</protein>
<keyword evidence="2" id="KW-0479">Metal-binding</keyword>
<organism evidence="7 8">
    <name type="scientific">Sistotremastrum suecicum HHB10207 ss-3</name>
    <dbReference type="NCBI Taxonomy" id="1314776"/>
    <lineage>
        <taxon>Eukaryota</taxon>
        <taxon>Fungi</taxon>
        <taxon>Dikarya</taxon>
        <taxon>Basidiomycota</taxon>
        <taxon>Agaricomycotina</taxon>
        <taxon>Agaricomycetes</taxon>
        <taxon>Sistotremastrales</taxon>
        <taxon>Sistotremastraceae</taxon>
        <taxon>Sistotremastrum</taxon>
    </lineage>
</organism>
<accession>A0A165WFI6</accession>
<gene>
    <name evidence="7" type="ORF">SISSUDRAFT_995525</name>
</gene>
<dbReference type="OrthoDB" id="2740733at2759"/>
<evidence type="ECO:0000256" key="1">
    <source>
        <dbReference type="ARBA" id="ARBA00004123"/>
    </source>
</evidence>
<evidence type="ECO:0000256" key="5">
    <source>
        <dbReference type="ARBA" id="ARBA00023242"/>
    </source>
</evidence>
<comment type="subcellular location">
    <subcellularLocation>
        <location evidence="1">Nucleus</location>
    </subcellularLocation>
</comment>
<dbReference type="PANTHER" id="PTHR46481:SF10">
    <property type="entry name" value="ZINC FINGER BED DOMAIN-CONTAINING PROTEIN 39"/>
    <property type="match status" value="1"/>
</dbReference>
<dbReference type="PANTHER" id="PTHR46481">
    <property type="entry name" value="ZINC FINGER BED DOMAIN-CONTAINING PROTEIN 4"/>
    <property type="match status" value="1"/>
</dbReference>
<evidence type="ECO:0000256" key="2">
    <source>
        <dbReference type="ARBA" id="ARBA00022723"/>
    </source>
</evidence>
<evidence type="ECO:0000256" key="3">
    <source>
        <dbReference type="ARBA" id="ARBA00022771"/>
    </source>
</evidence>
<evidence type="ECO:0000313" key="8">
    <source>
        <dbReference type="Proteomes" id="UP000076798"/>
    </source>
</evidence>
<feature type="region of interest" description="Disordered" evidence="6">
    <location>
        <begin position="1"/>
        <end position="23"/>
    </location>
</feature>
<evidence type="ECO:0000256" key="4">
    <source>
        <dbReference type="ARBA" id="ARBA00022833"/>
    </source>
</evidence>
<sequence length="157" mass="17999">SRHPNKTVARVANDNSTSNLNSHVKKCEPTATAESRRMEGFAAGSSYRRERMRWMVVQWVAKKNRPLAIIEDEELEDIFRMLYASVHIPCRQTISIDLKNLYDMTRNHIKIILGDYVGVIHIGTDGWTARNLLPFLAIIASRVVDGQIESFLLDFVR</sequence>
<reference evidence="7 8" key="1">
    <citation type="journal article" date="2016" name="Mol. Biol. Evol.">
        <title>Comparative Genomics of Early-Diverging Mushroom-Forming Fungi Provides Insights into the Origins of Lignocellulose Decay Capabilities.</title>
        <authorList>
            <person name="Nagy L.G."/>
            <person name="Riley R."/>
            <person name="Tritt A."/>
            <person name="Adam C."/>
            <person name="Daum C."/>
            <person name="Floudas D."/>
            <person name="Sun H."/>
            <person name="Yadav J.S."/>
            <person name="Pangilinan J."/>
            <person name="Larsson K.H."/>
            <person name="Matsuura K."/>
            <person name="Barry K."/>
            <person name="Labutti K."/>
            <person name="Kuo R."/>
            <person name="Ohm R.A."/>
            <person name="Bhattacharya S.S."/>
            <person name="Shirouzu T."/>
            <person name="Yoshinaga Y."/>
            <person name="Martin F.M."/>
            <person name="Grigoriev I.V."/>
            <person name="Hibbett D.S."/>
        </authorList>
    </citation>
    <scope>NUCLEOTIDE SEQUENCE [LARGE SCALE GENOMIC DNA]</scope>
    <source>
        <strain evidence="7 8">HHB10207 ss-3</strain>
    </source>
</reference>
<keyword evidence="3" id="KW-0863">Zinc-finger</keyword>
<keyword evidence="8" id="KW-1185">Reference proteome</keyword>
<evidence type="ECO:0000313" key="7">
    <source>
        <dbReference type="EMBL" id="KZT31094.1"/>
    </source>
</evidence>
<feature type="compositionally biased region" description="Polar residues" evidence="6">
    <location>
        <begin position="13"/>
        <end position="22"/>
    </location>
</feature>
<dbReference type="AlphaFoldDB" id="A0A165WFI6"/>
<name>A0A165WFI6_9AGAM</name>
<dbReference type="SUPFAM" id="SSF140996">
    <property type="entry name" value="Hermes dimerisation domain"/>
    <property type="match status" value="1"/>
</dbReference>
<dbReference type="GO" id="GO:0005634">
    <property type="term" value="C:nucleus"/>
    <property type="evidence" value="ECO:0007669"/>
    <property type="project" value="UniProtKB-SubCell"/>
</dbReference>